<proteinExistence type="inferred from homology"/>
<keyword evidence="6" id="KW-0694">RNA-binding</keyword>
<protein>
    <submittedName>
        <fullName evidence="8">RNA binding protein YcfA (HicA-like mRNA interferase family)</fullName>
    </submittedName>
</protein>
<dbReference type="SUPFAM" id="SSF54786">
    <property type="entry name" value="YcfA/nrd intein domain"/>
    <property type="match status" value="1"/>
</dbReference>
<accession>A0ABR9H8I2</accession>
<keyword evidence="9" id="KW-1185">Reference proteome</keyword>
<evidence type="ECO:0000256" key="7">
    <source>
        <dbReference type="ARBA" id="ARBA00023016"/>
    </source>
</evidence>
<reference evidence="8 9" key="1">
    <citation type="submission" date="2020-10" db="EMBL/GenBank/DDBJ databases">
        <title>Genomic Encyclopedia of Type Strains, Phase IV (KMG-IV): sequencing the most valuable type-strain genomes for metagenomic binning, comparative biology and taxonomic classification.</title>
        <authorList>
            <person name="Goeker M."/>
        </authorList>
    </citation>
    <scope>NUCLEOTIDE SEQUENCE [LARGE SCALE GENOMIC DNA]</scope>
    <source>
        <strain evidence="8 9">DSM 4194</strain>
    </source>
</reference>
<evidence type="ECO:0000256" key="6">
    <source>
        <dbReference type="ARBA" id="ARBA00022884"/>
    </source>
</evidence>
<evidence type="ECO:0000313" key="9">
    <source>
        <dbReference type="Proteomes" id="UP000639010"/>
    </source>
</evidence>
<evidence type="ECO:0000256" key="5">
    <source>
        <dbReference type="ARBA" id="ARBA00022801"/>
    </source>
</evidence>
<dbReference type="EMBL" id="JADBGG010000041">
    <property type="protein sequence ID" value="MBE1427002.1"/>
    <property type="molecule type" value="Genomic_DNA"/>
</dbReference>
<gene>
    <name evidence="8" type="ORF">H4684_003686</name>
</gene>
<dbReference type="Gene3D" id="3.30.920.30">
    <property type="entry name" value="Hypothetical protein"/>
    <property type="match status" value="1"/>
</dbReference>
<keyword evidence="4" id="KW-0255">Endonuclease</keyword>
<dbReference type="RefSeq" id="WP_192624825.1">
    <property type="nucleotide sequence ID" value="NZ_JADBGG010000041.1"/>
</dbReference>
<keyword evidence="3" id="KW-0540">Nuclease</keyword>
<organism evidence="8 9">
    <name type="scientific">Desulfomicrobium macestii</name>
    <dbReference type="NCBI Taxonomy" id="90731"/>
    <lineage>
        <taxon>Bacteria</taxon>
        <taxon>Pseudomonadati</taxon>
        <taxon>Thermodesulfobacteriota</taxon>
        <taxon>Desulfovibrionia</taxon>
        <taxon>Desulfovibrionales</taxon>
        <taxon>Desulfomicrobiaceae</taxon>
        <taxon>Desulfomicrobium</taxon>
    </lineage>
</organism>
<evidence type="ECO:0000256" key="1">
    <source>
        <dbReference type="ARBA" id="ARBA00006620"/>
    </source>
</evidence>
<evidence type="ECO:0000313" key="8">
    <source>
        <dbReference type="EMBL" id="MBE1427002.1"/>
    </source>
</evidence>
<dbReference type="InterPro" id="IPR038570">
    <property type="entry name" value="HicA_sf"/>
</dbReference>
<dbReference type="Pfam" id="PF07927">
    <property type="entry name" value="HicA_toxin"/>
    <property type="match status" value="1"/>
</dbReference>
<evidence type="ECO:0000256" key="4">
    <source>
        <dbReference type="ARBA" id="ARBA00022759"/>
    </source>
</evidence>
<name>A0ABR9H8I2_9BACT</name>
<sequence length="85" mass="9839">MAEDGKIKKCYDKLVRSPSNTSFEEFCACAESAGFIFKRQSGSHILYQHKDHPAEMMNFQNDKGKAKLYQVRQLIKFIEAYILTD</sequence>
<evidence type="ECO:0000256" key="2">
    <source>
        <dbReference type="ARBA" id="ARBA00022649"/>
    </source>
</evidence>
<dbReference type="Proteomes" id="UP000639010">
    <property type="component" value="Unassembled WGS sequence"/>
</dbReference>
<keyword evidence="7" id="KW-0346">Stress response</keyword>
<comment type="caution">
    <text evidence="8">The sequence shown here is derived from an EMBL/GenBank/DDBJ whole genome shotgun (WGS) entry which is preliminary data.</text>
</comment>
<comment type="similarity">
    <text evidence="1">Belongs to the HicA mRNA interferase family.</text>
</comment>
<evidence type="ECO:0000256" key="3">
    <source>
        <dbReference type="ARBA" id="ARBA00022722"/>
    </source>
</evidence>
<keyword evidence="2" id="KW-1277">Toxin-antitoxin system</keyword>
<dbReference type="InterPro" id="IPR012933">
    <property type="entry name" value="HicA_mRNA_interferase"/>
</dbReference>
<keyword evidence="5" id="KW-0378">Hydrolase</keyword>